<evidence type="ECO:0000256" key="2">
    <source>
        <dbReference type="SAM" id="Phobius"/>
    </source>
</evidence>
<dbReference type="HOGENOM" id="CLU_020188_1_2_1"/>
<feature type="region of interest" description="Disordered" evidence="1">
    <location>
        <begin position="204"/>
        <end position="225"/>
    </location>
</feature>
<organism evidence="3 5">
    <name type="scientific">Medicago truncatula</name>
    <name type="common">Barrel medic</name>
    <name type="synonym">Medicago tribuloides</name>
    <dbReference type="NCBI Taxonomy" id="3880"/>
    <lineage>
        <taxon>Eukaryota</taxon>
        <taxon>Viridiplantae</taxon>
        <taxon>Streptophyta</taxon>
        <taxon>Embryophyta</taxon>
        <taxon>Tracheophyta</taxon>
        <taxon>Spermatophyta</taxon>
        <taxon>Magnoliopsida</taxon>
        <taxon>eudicotyledons</taxon>
        <taxon>Gunneridae</taxon>
        <taxon>Pentapetalae</taxon>
        <taxon>rosids</taxon>
        <taxon>fabids</taxon>
        <taxon>Fabales</taxon>
        <taxon>Fabaceae</taxon>
        <taxon>Papilionoideae</taxon>
        <taxon>50 kb inversion clade</taxon>
        <taxon>NPAAA clade</taxon>
        <taxon>Hologalegina</taxon>
        <taxon>IRL clade</taxon>
        <taxon>Trifolieae</taxon>
        <taxon>Medicago</taxon>
    </lineage>
</organism>
<keyword evidence="2" id="KW-1133">Transmembrane helix</keyword>
<dbReference type="InterPro" id="IPR004158">
    <property type="entry name" value="DUF247_pln"/>
</dbReference>
<name>A0A072TZ17_MEDTR</name>
<dbReference type="EMBL" id="CM001223">
    <property type="protein sequence ID" value="KEH22396.1"/>
    <property type="molecule type" value="Genomic_DNA"/>
</dbReference>
<dbReference type="STRING" id="3880.A0A072TZ17"/>
<dbReference type="PANTHER" id="PTHR31549">
    <property type="entry name" value="PROTEIN, PUTATIVE (DUF247)-RELATED-RELATED"/>
    <property type="match status" value="1"/>
</dbReference>
<evidence type="ECO:0000313" key="3">
    <source>
        <dbReference type="EMBL" id="KEH22396.1"/>
    </source>
</evidence>
<reference evidence="3 5" key="2">
    <citation type="journal article" date="2014" name="BMC Genomics">
        <title>An improved genome release (version Mt4.0) for the model legume Medicago truncatula.</title>
        <authorList>
            <person name="Tang H."/>
            <person name="Krishnakumar V."/>
            <person name="Bidwell S."/>
            <person name="Rosen B."/>
            <person name="Chan A."/>
            <person name="Zhou S."/>
            <person name="Gentzbittel L."/>
            <person name="Childs K.L."/>
            <person name="Yandell M."/>
            <person name="Gundlach H."/>
            <person name="Mayer K.F."/>
            <person name="Schwartz D.C."/>
            <person name="Town C.D."/>
        </authorList>
    </citation>
    <scope>GENOME REANNOTATION</scope>
    <source>
        <strain evidence="3">A17</strain>
        <strain evidence="4 5">cv. Jemalong A17</strain>
    </source>
</reference>
<proteinExistence type="predicted"/>
<evidence type="ECO:0000256" key="1">
    <source>
        <dbReference type="SAM" id="MobiDB-lite"/>
    </source>
</evidence>
<dbReference type="EnsemblPlants" id="KEH22396">
    <property type="protein sequence ID" value="KEH22396"/>
    <property type="gene ID" value="MTR_7g446270"/>
</dbReference>
<keyword evidence="2" id="KW-0812">Transmembrane</keyword>
<dbReference type="Proteomes" id="UP000002051">
    <property type="component" value="Unassembled WGS sequence"/>
</dbReference>
<feature type="transmembrane region" description="Helical" evidence="2">
    <location>
        <begin position="461"/>
        <end position="478"/>
    </location>
</feature>
<accession>A0A072TZ17</accession>
<protein>
    <submittedName>
        <fullName evidence="3">DUF247 domain protein</fullName>
    </submittedName>
</protein>
<evidence type="ECO:0000313" key="5">
    <source>
        <dbReference type="Proteomes" id="UP000002051"/>
    </source>
</evidence>
<keyword evidence="5" id="KW-1185">Reference proteome</keyword>
<keyword evidence="2" id="KW-0472">Membrane</keyword>
<evidence type="ECO:0000313" key="4">
    <source>
        <dbReference type="EnsemblPlants" id="KEH22396"/>
    </source>
</evidence>
<reference evidence="3 5" key="1">
    <citation type="journal article" date="2011" name="Nature">
        <title>The Medicago genome provides insight into the evolution of rhizobial symbioses.</title>
        <authorList>
            <person name="Young N.D."/>
            <person name="Debelle F."/>
            <person name="Oldroyd G.E."/>
            <person name="Geurts R."/>
            <person name="Cannon S.B."/>
            <person name="Udvardi M.K."/>
            <person name="Benedito V.A."/>
            <person name="Mayer K.F."/>
            <person name="Gouzy J."/>
            <person name="Schoof H."/>
            <person name="Van de Peer Y."/>
            <person name="Proost S."/>
            <person name="Cook D.R."/>
            <person name="Meyers B.C."/>
            <person name="Spannagl M."/>
            <person name="Cheung F."/>
            <person name="De Mita S."/>
            <person name="Krishnakumar V."/>
            <person name="Gundlach H."/>
            <person name="Zhou S."/>
            <person name="Mudge J."/>
            <person name="Bharti A.K."/>
            <person name="Murray J.D."/>
            <person name="Naoumkina M.A."/>
            <person name="Rosen B."/>
            <person name="Silverstein K.A."/>
            <person name="Tang H."/>
            <person name="Rombauts S."/>
            <person name="Zhao P.X."/>
            <person name="Zhou P."/>
            <person name="Barbe V."/>
            <person name="Bardou P."/>
            <person name="Bechner M."/>
            <person name="Bellec A."/>
            <person name="Berger A."/>
            <person name="Berges H."/>
            <person name="Bidwell S."/>
            <person name="Bisseling T."/>
            <person name="Choisne N."/>
            <person name="Couloux A."/>
            <person name="Denny R."/>
            <person name="Deshpande S."/>
            <person name="Dai X."/>
            <person name="Doyle J.J."/>
            <person name="Dudez A.M."/>
            <person name="Farmer A.D."/>
            <person name="Fouteau S."/>
            <person name="Franken C."/>
            <person name="Gibelin C."/>
            <person name="Gish J."/>
            <person name="Goldstein S."/>
            <person name="Gonzalez A.J."/>
            <person name="Green P.J."/>
            <person name="Hallab A."/>
            <person name="Hartog M."/>
            <person name="Hua A."/>
            <person name="Humphray S.J."/>
            <person name="Jeong D.H."/>
            <person name="Jing Y."/>
            <person name="Jocker A."/>
            <person name="Kenton S.M."/>
            <person name="Kim D.J."/>
            <person name="Klee K."/>
            <person name="Lai H."/>
            <person name="Lang C."/>
            <person name="Lin S."/>
            <person name="Macmil S.L."/>
            <person name="Magdelenat G."/>
            <person name="Matthews L."/>
            <person name="McCorrison J."/>
            <person name="Monaghan E.L."/>
            <person name="Mun J.H."/>
            <person name="Najar F.Z."/>
            <person name="Nicholson C."/>
            <person name="Noirot C."/>
            <person name="O'Bleness M."/>
            <person name="Paule C.R."/>
            <person name="Poulain J."/>
            <person name="Prion F."/>
            <person name="Qin B."/>
            <person name="Qu C."/>
            <person name="Retzel E.F."/>
            <person name="Riddle C."/>
            <person name="Sallet E."/>
            <person name="Samain S."/>
            <person name="Samson N."/>
            <person name="Sanders I."/>
            <person name="Saurat O."/>
            <person name="Scarpelli C."/>
            <person name="Schiex T."/>
            <person name="Segurens B."/>
            <person name="Severin A.J."/>
            <person name="Sherrier D.J."/>
            <person name="Shi R."/>
            <person name="Sims S."/>
            <person name="Singer S.R."/>
            <person name="Sinharoy S."/>
            <person name="Sterck L."/>
            <person name="Viollet A."/>
            <person name="Wang B.B."/>
            <person name="Wang K."/>
            <person name="Wang M."/>
            <person name="Wang X."/>
            <person name="Warfsmann J."/>
            <person name="Weissenbach J."/>
            <person name="White D.D."/>
            <person name="White J.D."/>
            <person name="Wiley G.B."/>
            <person name="Wincker P."/>
            <person name="Xing Y."/>
            <person name="Yang L."/>
            <person name="Yao Z."/>
            <person name="Ying F."/>
            <person name="Zhai J."/>
            <person name="Zhou L."/>
            <person name="Zuber A."/>
            <person name="Denarie J."/>
            <person name="Dixon R.A."/>
            <person name="May G.D."/>
            <person name="Schwartz D.C."/>
            <person name="Rogers J."/>
            <person name="Quetier F."/>
            <person name="Town C.D."/>
            <person name="Roe B.A."/>
        </authorList>
    </citation>
    <scope>NUCLEOTIDE SEQUENCE [LARGE SCALE GENOMIC DNA]</scope>
    <source>
        <strain evidence="3">A17</strain>
        <strain evidence="4 5">cv. Jemalong A17</strain>
    </source>
</reference>
<reference evidence="4" key="3">
    <citation type="submission" date="2015-04" db="UniProtKB">
        <authorList>
            <consortium name="EnsemblPlants"/>
        </authorList>
    </citation>
    <scope>IDENTIFICATION</scope>
    <source>
        <strain evidence="4">cv. Jemalong A17</strain>
    </source>
</reference>
<dbReference type="AlphaFoldDB" id="A0A072TZ17"/>
<feature type="compositionally biased region" description="Basic and acidic residues" evidence="1">
    <location>
        <begin position="204"/>
        <end position="223"/>
    </location>
</feature>
<sequence>MASQTTLEKKIVELQSYINTKQTPQSSRPKIQRVPGYLRKSKNYEMHYAPKLVSIGPIHHDNTNLKSGEKYKLMWAAKYIKNTGSILEELHKKIADNIDELKCHFSDDVLTLTGKSLQGFGSLEEKLSWMLFVDGCSLLHILDNIVHAGPINIKLDQLDLVIMDVLLLENQLPYEVLKLLWKDNNESELIICMWKFLSHRHLDTPDESESKKEKNGVPNRKGEGQYSVSIPLRNESQSETPTHLLDLQRKYILITSNSKIKSNEAIIMNMKLSHKLLQIIKIWSQKLLQQIKKWSEKNSEENIPLITYRSIQDLRAVGIRLKSSKTQRPTEIDFSAGWFAAKLTLPRIRVDNTTAATFLNQIAYEICPDFDNDYEICSFSAFLASLIDRPEDVKELRSKGILLNLLGSDEEVVNLFNIISTNVVHYGKTFYEVRRKIHEHYSNKYKTWIAQGFHTYFSNPWAITAFLAAFIALALTFIQT</sequence>
<gene>
    <name evidence="3" type="ordered locus">MTR_7g446270</name>
</gene>
<dbReference type="Pfam" id="PF03140">
    <property type="entry name" value="DUF247"/>
    <property type="match status" value="1"/>
</dbReference>
<dbReference type="PANTHER" id="PTHR31549:SF191">
    <property type="entry name" value="DUF247 DOMAIN PROTEIN"/>
    <property type="match status" value="1"/>
</dbReference>